<organism evidence="1 2">
    <name type="scientific">Acidihalobacter prosperus</name>
    <dbReference type="NCBI Taxonomy" id="160660"/>
    <lineage>
        <taxon>Bacteria</taxon>
        <taxon>Pseudomonadati</taxon>
        <taxon>Pseudomonadota</taxon>
        <taxon>Gammaproteobacteria</taxon>
        <taxon>Chromatiales</taxon>
        <taxon>Ectothiorhodospiraceae</taxon>
        <taxon>Acidihalobacter</taxon>
    </lineage>
</organism>
<name>A0A1A6C6S6_9GAMM</name>
<comment type="caution">
    <text evidence="1">The sequence shown here is derived from an EMBL/GenBank/DDBJ whole genome shotgun (WGS) entry which is preliminary data.</text>
</comment>
<dbReference type="EMBL" id="JQSG02000002">
    <property type="protein sequence ID" value="OBS10264.1"/>
    <property type="molecule type" value="Genomic_DNA"/>
</dbReference>
<accession>A0A1A6C6S6</accession>
<proteinExistence type="predicted"/>
<evidence type="ECO:0000313" key="2">
    <source>
        <dbReference type="Proteomes" id="UP000029273"/>
    </source>
</evidence>
<sequence>MLAALLVSGCASYRADEYQGGLQAMQTLTGVVVNDRVVHIQAPRAGVGSMAGAAIGGIGGAALAHGSGGLGQALAGTVGAIAGGIVGQSVESQATGPAQQVTVQLAGSGRLLTVVEQGPLLHPGEAVGITISPRGRARVFPMPQEKAKGGANE</sequence>
<dbReference type="Proteomes" id="UP000029273">
    <property type="component" value="Unassembled WGS sequence"/>
</dbReference>
<evidence type="ECO:0008006" key="3">
    <source>
        <dbReference type="Google" id="ProtNLM"/>
    </source>
</evidence>
<protein>
    <recommendedName>
        <fullName evidence="3">Glycine zipper 2TM domain-containing protein</fullName>
    </recommendedName>
</protein>
<dbReference type="AlphaFoldDB" id="A0A1A6C6S6"/>
<reference evidence="1 2" key="1">
    <citation type="journal article" date="2014" name="Genome Announc.">
        <title>Draft Genome Sequence of the Iron-Oxidizing, Acidophilic, and Halotolerant 'Thiobacillus prosperus' Type Strain DSM 5130.</title>
        <authorList>
            <person name="Ossandon F.J."/>
            <person name="Cardenas J.P."/>
            <person name="Corbett M."/>
            <person name="Quatrini R."/>
            <person name="Holmes D.S."/>
            <person name="Watkin E."/>
        </authorList>
    </citation>
    <scope>NUCLEOTIDE SEQUENCE [LARGE SCALE GENOMIC DNA]</scope>
    <source>
        <strain evidence="1 2">DSM 5130</strain>
    </source>
</reference>
<keyword evidence="2" id="KW-1185">Reference proteome</keyword>
<gene>
    <name evidence="1" type="ORF">Thpro_021314</name>
</gene>
<dbReference type="STRING" id="160660.BJI67_12870"/>
<evidence type="ECO:0000313" key="1">
    <source>
        <dbReference type="EMBL" id="OBS10264.1"/>
    </source>
</evidence>